<dbReference type="GO" id="GO:0016682">
    <property type="term" value="F:oxidoreductase activity, acting on diphenols and related substances as donors, oxygen as acceptor"/>
    <property type="evidence" value="ECO:0007669"/>
    <property type="project" value="TreeGrafter"/>
</dbReference>
<evidence type="ECO:0000256" key="6">
    <source>
        <dbReference type="ARBA" id="ARBA00023136"/>
    </source>
</evidence>
<dbReference type="AlphaFoldDB" id="A0A1H8IXR0"/>
<keyword evidence="9" id="KW-1185">Reference proteome</keyword>
<evidence type="ECO:0000256" key="5">
    <source>
        <dbReference type="ARBA" id="ARBA00022989"/>
    </source>
</evidence>
<dbReference type="STRING" id="46177.SAMN05660976_08199"/>
<evidence type="ECO:0000256" key="7">
    <source>
        <dbReference type="SAM" id="Phobius"/>
    </source>
</evidence>
<dbReference type="Proteomes" id="UP000198953">
    <property type="component" value="Unassembled WGS sequence"/>
</dbReference>
<evidence type="ECO:0000313" key="9">
    <source>
        <dbReference type="Proteomes" id="UP000198953"/>
    </source>
</evidence>
<gene>
    <name evidence="8" type="ORF">SAMN05660976_08199</name>
</gene>
<organism evidence="8 9">
    <name type="scientific">Nonomuraea pusilla</name>
    <dbReference type="NCBI Taxonomy" id="46177"/>
    <lineage>
        <taxon>Bacteria</taxon>
        <taxon>Bacillati</taxon>
        <taxon>Actinomycetota</taxon>
        <taxon>Actinomycetes</taxon>
        <taxon>Streptosporangiales</taxon>
        <taxon>Streptosporangiaceae</taxon>
        <taxon>Nonomuraea</taxon>
    </lineage>
</organism>
<evidence type="ECO:0000256" key="1">
    <source>
        <dbReference type="ARBA" id="ARBA00004651"/>
    </source>
</evidence>
<reference evidence="8 9" key="1">
    <citation type="submission" date="2016-10" db="EMBL/GenBank/DDBJ databases">
        <authorList>
            <person name="de Groot N.N."/>
        </authorList>
    </citation>
    <scope>NUCLEOTIDE SEQUENCE [LARGE SCALE GENOMIC DNA]</scope>
    <source>
        <strain evidence="8 9">DSM 43357</strain>
    </source>
</reference>
<dbReference type="InterPro" id="IPR003317">
    <property type="entry name" value="Cyt-d_oxidase_su2"/>
</dbReference>
<feature type="transmembrane region" description="Helical" evidence="7">
    <location>
        <begin position="6"/>
        <end position="30"/>
    </location>
</feature>
<protein>
    <submittedName>
        <fullName evidence="8">Cytochrome d ubiquinol oxidase subunit II</fullName>
    </submittedName>
</protein>
<dbReference type="PANTHER" id="PTHR43141">
    <property type="entry name" value="CYTOCHROME BD2 SUBUNIT II"/>
    <property type="match status" value="1"/>
</dbReference>
<evidence type="ECO:0000256" key="4">
    <source>
        <dbReference type="ARBA" id="ARBA00022692"/>
    </source>
</evidence>
<dbReference type="GO" id="GO:0019646">
    <property type="term" value="P:aerobic electron transport chain"/>
    <property type="evidence" value="ECO:0007669"/>
    <property type="project" value="TreeGrafter"/>
</dbReference>
<comment type="similarity">
    <text evidence="2">Belongs to the cytochrome ubiquinol oxidase subunit 2 family.</text>
</comment>
<feature type="transmembrane region" description="Helical" evidence="7">
    <location>
        <begin position="75"/>
        <end position="94"/>
    </location>
</feature>
<evidence type="ECO:0000256" key="2">
    <source>
        <dbReference type="ARBA" id="ARBA00007543"/>
    </source>
</evidence>
<dbReference type="Pfam" id="PF02322">
    <property type="entry name" value="Cyt_bd_oxida_II"/>
    <property type="match status" value="1"/>
</dbReference>
<dbReference type="PANTHER" id="PTHR43141:SF4">
    <property type="entry name" value="CYTOCHROME BD2 SUBUNIT II"/>
    <property type="match status" value="1"/>
</dbReference>
<feature type="transmembrane region" description="Helical" evidence="7">
    <location>
        <begin position="188"/>
        <end position="209"/>
    </location>
</feature>
<dbReference type="GO" id="GO:0070069">
    <property type="term" value="C:cytochrome complex"/>
    <property type="evidence" value="ECO:0007669"/>
    <property type="project" value="TreeGrafter"/>
</dbReference>
<feature type="transmembrane region" description="Helical" evidence="7">
    <location>
        <begin position="42"/>
        <end position="69"/>
    </location>
</feature>
<feature type="transmembrane region" description="Helical" evidence="7">
    <location>
        <begin position="247"/>
        <end position="268"/>
    </location>
</feature>
<evidence type="ECO:0000313" key="8">
    <source>
        <dbReference type="EMBL" id="SEN73530.1"/>
    </source>
</evidence>
<feature type="transmembrane region" description="Helical" evidence="7">
    <location>
        <begin position="280"/>
        <end position="300"/>
    </location>
</feature>
<sequence length="317" mass="32969">MSLLCAILPALLFAGYFVADGFDIGAGLLLRRLGRDERGRRAVLTSIGPFFLGNEVWLVAVGGLLAAVLPLLKDRVLGGLYLLVVAGLLIWVVRDAALWFRSRRPSARWRRRWDGVLAGVSTLFAGFWGVLVGVLLAGAPPLAGRWVVAAGNGALWAAVMVLLFATHGAAFLAARLPEDLASRAADTAARLAGPAATLLAPAVVVQLLMTVPRQAGPLVATALLGLLAVAALRAAPRALSKGRHGRAGAASAFAVAAPALLVGVRLAADPATATADPATLSLLGGFLIVLVPLLGAMQWWMWRTFMGRVGAGTPVFF</sequence>
<comment type="subcellular location">
    <subcellularLocation>
        <location evidence="1">Cell membrane</location>
        <topology evidence="1">Multi-pass membrane protein</topology>
    </subcellularLocation>
</comment>
<dbReference type="GO" id="GO:0005886">
    <property type="term" value="C:plasma membrane"/>
    <property type="evidence" value="ECO:0007669"/>
    <property type="project" value="UniProtKB-SubCell"/>
</dbReference>
<keyword evidence="6 7" id="KW-0472">Membrane</keyword>
<feature type="transmembrane region" description="Helical" evidence="7">
    <location>
        <begin position="115"/>
        <end position="139"/>
    </location>
</feature>
<evidence type="ECO:0000256" key="3">
    <source>
        <dbReference type="ARBA" id="ARBA00022475"/>
    </source>
</evidence>
<keyword evidence="3" id="KW-1003">Cell membrane</keyword>
<proteinExistence type="inferred from homology"/>
<feature type="transmembrane region" description="Helical" evidence="7">
    <location>
        <begin position="215"/>
        <end position="235"/>
    </location>
</feature>
<dbReference type="RefSeq" id="WP_177227705.1">
    <property type="nucleotide sequence ID" value="NZ_FOBF01000034.1"/>
</dbReference>
<dbReference type="GO" id="GO:0009055">
    <property type="term" value="F:electron transfer activity"/>
    <property type="evidence" value="ECO:0007669"/>
    <property type="project" value="TreeGrafter"/>
</dbReference>
<keyword evidence="5 7" id="KW-1133">Transmembrane helix</keyword>
<accession>A0A1H8IXR0</accession>
<keyword evidence="4 7" id="KW-0812">Transmembrane</keyword>
<name>A0A1H8IXR0_9ACTN</name>
<dbReference type="EMBL" id="FOBF01000034">
    <property type="protein sequence ID" value="SEN73530.1"/>
    <property type="molecule type" value="Genomic_DNA"/>
</dbReference>
<feature type="transmembrane region" description="Helical" evidence="7">
    <location>
        <begin position="154"/>
        <end position="176"/>
    </location>
</feature>